<dbReference type="EMBL" id="JBBWWT010000007">
    <property type="protein sequence ID" value="MEL1265601.1"/>
    <property type="molecule type" value="Genomic_DNA"/>
</dbReference>
<protein>
    <submittedName>
        <fullName evidence="2">Uncharacterized protein</fullName>
    </submittedName>
</protein>
<keyword evidence="3" id="KW-1185">Reference proteome</keyword>
<dbReference type="RefSeq" id="WP_341726772.1">
    <property type="nucleotide sequence ID" value="NZ_JBBWWT010000007.1"/>
</dbReference>
<gene>
    <name evidence="2" type="ORF">AAD027_14670</name>
</gene>
<keyword evidence="1" id="KW-1133">Transmembrane helix</keyword>
<keyword evidence="1" id="KW-0472">Membrane</keyword>
<name>A0ABU9J303_9GAMM</name>
<sequence>MNTTTQRAIVLVLVAALMAVTRLHLPTSITHFGPVPDASWAAFFIGGFYLRQWSRWAFPAMMALAVLVDYIVISGHGINFWTHYCVSPAYWFLVPAYFALWAGGSLVRRFRTASHGRTLAMLVGSLVVSVALCHLLSQGSFYWMSASAVPDPTFAGWWKNYTDWFVPYLRVSAIYVGLAVIAHVGVEQIVRLAKPHGRTTR</sequence>
<reference evidence="2 3" key="1">
    <citation type="submission" date="2024-04" db="EMBL/GenBank/DDBJ databases">
        <title>Draft genome sequence of Pseudoxanthomonas putridarboris WD12.</title>
        <authorList>
            <person name="Oh J."/>
        </authorList>
    </citation>
    <scope>NUCLEOTIDE SEQUENCE [LARGE SCALE GENOMIC DNA]</scope>
    <source>
        <strain evidence="2 3">WD12</strain>
    </source>
</reference>
<feature type="transmembrane region" description="Helical" evidence="1">
    <location>
        <begin position="62"/>
        <end position="82"/>
    </location>
</feature>
<accession>A0ABU9J303</accession>
<feature type="transmembrane region" description="Helical" evidence="1">
    <location>
        <begin position="164"/>
        <end position="186"/>
    </location>
</feature>
<comment type="caution">
    <text evidence="2">The sequence shown here is derived from an EMBL/GenBank/DDBJ whole genome shotgun (WGS) entry which is preliminary data.</text>
</comment>
<keyword evidence="1" id="KW-0812">Transmembrane</keyword>
<evidence type="ECO:0000313" key="2">
    <source>
        <dbReference type="EMBL" id="MEL1265601.1"/>
    </source>
</evidence>
<feature type="transmembrane region" description="Helical" evidence="1">
    <location>
        <begin position="32"/>
        <end position="50"/>
    </location>
</feature>
<proteinExistence type="predicted"/>
<feature type="transmembrane region" description="Helical" evidence="1">
    <location>
        <begin position="88"/>
        <end position="107"/>
    </location>
</feature>
<evidence type="ECO:0000256" key="1">
    <source>
        <dbReference type="SAM" id="Phobius"/>
    </source>
</evidence>
<feature type="transmembrane region" description="Helical" evidence="1">
    <location>
        <begin position="119"/>
        <end position="144"/>
    </location>
</feature>
<evidence type="ECO:0000313" key="3">
    <source>
        <dbReference type="Proteomes" id="UP001459204"/>
    </source>
</evidence>
<dbReference type="Proteomes" id="UP001459204">
    <property type="component" value="Unassembled WGS sequence"/>
</dbReference>
<organism evidence="2 3">
    <name type="scientific">Pseudoxanthomonas putridarboris</name>
    <dbReference type="NCBI Taxonomy" id="752605"/>
    <lineage>
        <taxon>Bacteria</taxon>
        <taxon>Pseudomonadati</taxon>
        <taxon>Pseudomonadota</taxon>
        <taxon>Gammaproteobacteria</taxon>
        <taxon>Lysobacterales</taxon>
        <taxon>Lysobacteraceae</taxon>
        <taxon>Pseudoxanthomonas</taxon>
    </lineage>
</organism>